<keyword evidence="1" id="KW-0732">Signal</keyword>
<accession>A0A935MZJ4</accession>
<name>A0A935MZJ4_9RHOO</name>
<dbReference type="EMBL" id="JADJMS010000046">
    <property type="protein sequence ID" value="MBK7416661.1"/>
    <property type="molecule type" value="Genomic_DNA"/>
</dbReference>
<feature type="signal peptide" evidence="1">
    <location>
        <begin position="1"/>
        <end position="18"/>
    </location>
</feature>
<reference evidence="2 3" key="1">
    <citation type="submission" date="2020-10" db="EMBL/GenBank/DDBJ databases">
        <title>Connecting structure to function with the recovery of over 1000 high-quality activated sludge metagenome-assembled genomes encoding full-length rRNA genes using long-read sequencing.</title>
        <authorList>
            <person name="Singleton C.M."/>
            <person name="Petriglieri F."/>
            <person name="Kristensen J.M."/>
            <person name="Kirkegaard R.H."/>
            <person name="Michaelsen T.Y."/>
            <person name="Andersen M.H."/>
            <person name="Karst S.M."/>
            <person name="Dueholm M.S."/>
            <person name="Nielsen P.H."/>
            <person name="Albertsen M."/>
        </authorList>
    </citation>
    <scope>NUCLEOTIDE SEQUENCE [LARGE SCALE GENOMIC DNA]</scope>
    <source>
        <strain evidence="2">EsbW_18-Q3-R4-48_BATAC.463</strain>
    </source>
</reference>
<evidence type="ECO:0000313" key="3">
    <source>
        <dbReference type="Proteomes" id="UP000739411"/>
    </source>
</evidence>
<dbReference type="Proteomes" id="UP000739411">
    <property type="component" value="Unassembled WGS sequence"/>
</dbReference>
<proteinExistence type="predicted"/>
<comment type="caution">
    <text evidence="2">The sequence shown here is derived from an EMBL/GenBank/DDBJ whole genome shotgun (WGS) entry which is preliminary data.</text>
</comment>
<evidence type="ECO:0000256" key="1">
    <source>
        <dbReference type="SAM" id="SignalP"/>
    </source>
</evidence>
<sequence>MRLLLIALISLLNNFAWAEEPWGTVDLQAAKPMHDKACTSCHIRMYGGDGSKMYTREGRVLSDKLELMQRVAACNSQVNSGWFPEDEGNVAAWLNKHYYHFTK</sequence>
<protein>
    <submittedName>
        <fullName evidence="2">Cytochrome c</fullName>
    </submittedName>
</protein>
<dbReference type="AlphaFoldDB" id="A0A935MZJ4"/>
<gene>
    <name evidence="2" type="ORF">IPJ38_17725</name>
</gene>
<evidence type="ECO:0000313" key="2">
    <source>
        <dbReference type="EMBL" id="MBK7416661.1"/>
    </source>
</evidence>
<organism evidence="2 3">
    <name type="scientific">Candidatus Dechloromonas phosphorivorans</name>
    <dbReference type="NCBI Taxonomy" id="2899244"/>
    <lineage>
        <taxon>Bacteria</taxon>
        <taxon>Pseudomonadati</taxon>
        <taxon>Pseudomonadota</taxon>
        <taxon>Betaproteobacteria</taxon>
        <taxon>Rhodocyclales</taxon>
        <taxon>Azonexaceae</taxon>
        <taxon>Dechloromonas</taxon>
    </lineage>
</organism>
<feature type="chain" id="PRO_5037120087" evidence="1">
    <location>
        <begin position="19"/>
        <end position="103"/>
    </location>
</feature>